<sequence>MPATRSSNRQHLEHPSSQPYQSHRTPGPSCSGSEKPSKRVPDDSEVIILSSDDDEPLAKRTSSSKKPSSRPLKKKATTTVPPPIISSDVLEISSSDDGHPVAKVTAKKSPQTSDATIKDLQRTIKNLQEQLKKSNQGAASSSQEIAELKHKISLSKDKALSELEEHISCEVCTLKMWNPYLLPDCGHCFCQDCLVDWFGTTQAQHMQANPQYDANRAALAGQLRGLIHSIHNIHTLMGPHGHQHVQAMLTQFHRLQPEYTCPSCRKEAVNKPVEDFRLKTLVREIAGSMGESSPRQEVSRNRGVPGSGPFDGFFPTPTLER</sequence>
<dbReference type="Gene3D" id="3.30.40.10">
    <property type="entry name" value="Zinc/RING finger domain, C3HC4 (zinc finger)"/>
    <property type="match status" value="1"/>
</dbReference>
<proteinExistence type="predicted"/>
<dbReference type="EMBL" id="KN825403">
    <property type="protein sequence ID" value="KIK91303.1"/>
    <property type="molecule type" value="Genomic_DNA"/>
</dbReference>
<accession>A0A0D0DJL2</accession>
<dbReference type="HOGENOM" id="CLU_057727_1_0_1"/>
<dbReference type="PROSITE" id="PS00518">
    <property type="entry name" value="ZF_RING_1"/>
    <property type="match status" value="1"/>
</dbReference>
<evidence type="ECO:0000259" key="7">
    <source>
        <dbReference type="PROSITE" id="PS50089"/>
    </source>
</evidence>
<keyword evidence="3" id="KW-0862">Zinc</keyword>
<feature type="region of interest" description="Disordered" evidence="6">
    <location>
        <begin position="1"/>
        <end position="116"/>
    </location>
</feature>
<dbReference type="SMART" id="SM00184">
    <property type="entry name" value="RING"/>
    <property type="match status" value="1"/>
</dbReference>
<dbReference type="STRING" id="930991.A0A0D0DJL2"/>
<feature type="domain" description="RING-type" evidence="7">
    <location>
        <begin position="169"/>
        <end position="265"/>
    </location>
</feature>
<dbReference type="InterPro" id="IPR013083">
    <property type="entry name" value="Znf_RING/FYVE/PHD"/>
</dbReference>
<dbReference type="OrthoDB" id="2669864at2759"/>
<evidence type="ECO:0000256" key="1">
    <source>
        <dbReference type="ARBA" id="ARBA00022723"/>
    </source>
</evidence>
<dbReference type="Proteomes" id="UP000054538">
    <property type="component" value="Unassembled WGS sequence"/>
</dbReference>
<reference evidence="8 9" key="1">
    <citation type="submission" date="2014-04" db="EMBL/GenBank/DDBJ databases">
        <authorList>
            <consortium name="DOE Joint Genome Institute"/>
            <person name="Kuo A."/>
            <person name="Kohler A."/>
            <person name="Jargeat P."/>
            <person name="Nagy L.G."/>
            <person name="Floudas D."/>
            <person name="Copeland A."/>
            <person name="Barry K.W."/>
            <person name="Cichocki N."/>
            <person name="Veneault-Fourrey C."/>
            <person name="LaButti K."/>
            <person name="Lindquist E.A."/>
            <person name="Lipzen A."/>
            <person name="Lundell T."/>
            <person name="Morin E."/>
            <person name="Murat C."/>
            <person name="Sun H."/>
            <person name="Tunlid A."/>
            <person name="Henrissat B."/>
            <person name="Grigoriev I.V."/>
            <person name="Hibbett D.S."/>
            <person name="Martin F."/>
            <person name="Nordberg H.P."/>
            <person name="Cantor M.N."/>
            <person name="Hua S.X."/>
        </authorList>
    </citation>
    <scope>NUCLEOTIDE SEQUENCE [LARGE SCALE GENOMIC DNA]</scope>
    <source>
        <strain evidence="8 9">Ve08.2h10</strain>
    </source>
</reference>
<keyword evidence="5" id="KW-0175">Coiled coil</keyword>
<name>A0A0D0DJL2_9AGAM</name>
<dbReference type="AlphaFoldDB" id="A0A0D0DJL2"/>
<keyword evidence="1" id="KW-0479">Metal-binding</keyword>
<dbReference type="InterPro" id="IPR027370">
    <property type="entry name" value="Znf-RING_euk"/>
</dbReference>
<feature type="compositionally biased region" description="Polar residues" evidence="6">
    <location>
        <begin position="1"/>
        <end position="34"/>
    </location>
</feature>
<feature type="region of interest" description="Disordered" evidence="6">
    <location>
        <begin position="288"/>
        <end position="321"/>
    </location>
</feature>
<evidence type="ECO:0000256" key="3">
    <source>
        <dbReference type="ARBA" id="ARBA00022833"/>
    </source>
</evidence>
<evidence type="ECO:0000256" key="6">
    <source>
        <dbReference type="SAM" id="MobiDB-lite"/>
    </source>
</evidence>
<protein>
    <recommendedName>
        <fullName evidence="7">RING-type domain-containing protein</fullName>
    </recommendedName>
</protein>
<gene>
    <name evidence="8" type="ORF">PAXRUDRAFT_830957</name>
</gene>
<dbReference type="InterPro" id="IPR017907">
    <property type="entry name" value="Znf_RING_CS"/>
</dbReference>
<evidence type="ECO:0000313" key="9">
    <source>
        <dbReference type="Proteomes" id="UP000054538"/>
    </source>
</evidence>
<feature type="compositionally biased region" description="Basic residues" evidence="6">
    <location>
        <begin position="67"/>
        <end position="76"/>
    </location>
</feature>
<evidence type="ECO:0000256" key="5">
    <source>
        <dbReference type="SAM" id="Coils"/>
    </source>
</evidence>
<keyword evidence="9" id="KW-1185">Reference proteome</keyword>
<dbReference type="PROSITE" id="PS50089">
    <property type="entry name" value="ZF_RING_2"/>
    <property type="match status" value="1"/>
</dbReference>
<evidence type="ECO:0000256" key="4">
    <source>
        <dbReference type="PROSITE-ProRule" id="PRU00175"/>
    </source>
</evidence>
<reference evidence="9" key="2">
    <citation type="submission" date="2015-01" db="EMBL/GenBank/DDBJ databases">
        <title>Evolutionary Origins and Diversification of the Mycorrhizal Mutualists.</title>
        <authorList>
            <consortium name="DOE Joint Genome Institute"/>
            <consortium name="Mycorrhizal Genomics Consortium"/>
            <person name="Kohler A."/>
            <person name="Kuo A."/>
            <person name="Nagy L.G."/>
            <person name="Floudas D."/>
            <person name="Copeland A."/>
            <person name="Barry K.W."/>
            <person name="Cichocki N."/>
            <person name="Veneault-Fourrey C."/>
            <person name="LaButti K."/>
            <person name="Lindquist E.A."/>
            <person name="Lipzen A."/>
            <person name="Lundell T."/>
            <person name="Morin E."/>
            <person name="Murat C."/>
            <person name="Riley R."/>
            <person name="Ohm R."/>
            <person name="Sun H."/>
            <person name="Tunlid A."/>
            <person name="Henrissat B."/>
            <person name="Grigoriev I.V."/>
            <person name="Hibbett D.S."/>
            <person name="Martin F."/>
        </authorList>
    </citation>
    <scope>NUCLEOTIDE SEQUENCE [LARGE SCALE GENOMIC DNA]</scope>
    <source>
        <strain evidence="9">Ve08.2h10</strain>
    </source>
</reference>
<evidence type="ECO:0000256" key="2">
    <source>
        <dbReference type="ARBA" id="ARBA00022771"/>
    </source>
</evidence>
<dbReference type="SUPFAM" id="SSF57850">
    <property type="entry name" value="RING/U-box"/>
    <property type="match status" value="1"/>
</dbReference>
<feature type="coiled-coil region" evidence="5">
    <location>
        <begin position="117"/>
        <end position="144"/>
    </location>
</feature>
<keyword evidence="2 4" id="KW-0863">Zinc-finger</keyword>
<organism evidence="8 9">
    <name type="scientific">Paxillus rubicundulus Ve08.2h10</name>
    <dbReference type="NCBI Taxonomy" id="930991"/>
    <lineage>
        <taxon>Eukaryota</taxon>
        <taxon>Fungi</taxon>
        <taxon>Dikarya</taxon>
        <taxon>Basidiomycota</taxon>
        <taxon>Agaricomycotina</taxon>
        <taxon>Agaricomycetes</taxon>
        <taxon>Agaricomycetidae</taxon>
        <taxon>Boletales</taxon>
        <taxon>Paxilineae</taxon>
        <taxon>Paxillaceae</taxon>
        <taxon>Paxillus</taxon>
    </lineage>
</organism>
<dbReference type="GO" id="GO:0008270">
    <property type="term" value="F:zinc ion binding"/>
    <property type="evidence" value="ECO:0007669"/>
    <property type="project" value="UniProtKB-KW"/>
</dbReference>
<evidence type="ECO:0000313" key="8">
    <source>
        <dbReference type="EMBL" id="KIK91303.1"/>
    </source>
</evidence>
<dbReference type="InterPro" id="IPR001841">
    <property type="entry name" value="Znf_RING"/>
</dbReference>
<dbReference type="InParanoid" id="A0A0D0DJL2"/>
<dbReference type="Pfam" id="PF13445">
    <property type="entry name" value="zf-RING_UBOX"/>
    <property type="match status" value="1"/>
</dbReference>